<evidence type="ECO:0000256" key="1">
    <source>
        <dbReference type="SAM" id="MobiDB-lite"/>
    </source>
</evidence>
<keyword evidence="3" id="KW-1185">Reference proteome</keyword>
<protein>
    <submittedName>
        <fullName evidence="2">Uncharacterized protein</fullName>
    </submittedName>
</protein>
<feature type="region of interest" description="Disordered" evidence="1">
    <location>
        <begin position="1"/>
        <end position="30"/>
    </location>
</feature>
<sequence length="181" mass="19458">MKSRQKKKSKNNSGAVTNPASISVSEPAAPKRKLIVEEVSDSEDVVPLYKVLKASTKSTTVSTSSQKTSPVQKPIHTTAESAQQSDDESLSGGHFSESSEATELIFSKAQPTPQVQGDVTSAFISRLICMTHPKISQNLPEGDRSKAEFTSEITLTRQMLLDEVQNSTSETNSSLASLTLS</sequence>
<proteinExistence type="predicted"/>
<reference evidence="2 3" key="1">
    <citation type="journal article" date="2015" name="Proc. Natl. Acad. Sci. U.S.A.">
        <title>The resurrection genome of Boea hygrometrica: A blueprint for survival of dehydration.</title>
        <authorList>
            <person name="Xiao L."/>
            <person name="Yang G."/>
            <person name="Zhang L."/>
            <person name="Yang X."/>
            <person name="Zhao S."/>
            <person name="Ji Z."/>
            <person name="Zhou Q."/>
            <person name="Hu M."/>
            <person name="Wang Y."/>
            <person name="Chen M."/>
            <person name="Xu Y."/>
            <person name="Jin H."/>
            <person name="Xiao X."/>
            <person name="Hu G."/>
            <person name="Bao F."/>
            <person name="Hu Y."/>
            <person name="Wan P."/>
            <person name="Li L."/>
            <person name="Deng X."/>
            <person name="Kuang T."/>
            <person name="Xiang C."/>
            <person name="Zhu J.K."/>
            <person name="Oliver M.J."/>
            <person name="He Y."/>
        </authorList>
    </citation>
    <scope>NUCLEOTIDE SEQUENCE [LARGE SCALE GENOMIC DNA]</scope>
    <source>
        <strain evidence="3">cv. XS01</strain>
    </source>
</reference>
<organism evidence="2 3">
    <name type="scientific">Dorcoceras hygrometricum</name>
    <dbReference type="NCBI Taxonomy" id="472368"/>
    <lineage>
        <taxon>Eukaryota</taxon>
        <taxon>Viridiplantae</taxon>
        <taxon>Streptophyta</taxon>
        <taxon>Embryophyta</taxon>
        <taxon>Tracheophyta</taxon>
        <taxon>Spermatophyta</taxon>
        <taxon>Magnoliopsida</taxon>
        <taxon>eudicotyledons</taxon>
        <taxon>Gunneridae</taxon>
        <taxon>Pentapetalae</taxon>
        <taxon>asterids</taxon>
        <taxon>lamiids</taxon>
        <taxon>Lamiales</taxon>
        <taxon>Gesneriaceae</taxon>
        <taxon>Didymocarpoideae</taxon>
        <taxon>Trichosporeae</taxon>
        <taxon>Loxocarpinae</taxon>
        <taxon>Dorcoceras</taxon>
    </lineage>
</organism>
<evidence type="ECO:0000313" key="2">
    <source>
        <dbReference type="EMBL" id="KZV33292.1"/>
    </source>
</evidence>
<feature type="compositionally biased region" description="Low complexity" evidence="1">
    <location>
        <begin position="55"/>
        <end position="73"/>
    </location>
</feature>
<gene>
    <name evidence="2" type="ORF">F511_05415</name>
</gene>
<feature type="region of interest" description="Disordered" evidence="1">
    <location>
        <begin position="55"/>
        <end position="111"/>
    </location>
</feature>
<feature type="compositionally biased region" description="Polar residues" evidence="1">
    <location>
        <begin position="14"/>
        <end position="24"/>
    </location>
</feature>
<dbReference type="AlphaFoldDB" id="A0A2Z7BG17"/>
<evidence type="ECO:0000313" key="3">
    <source>
        <dbReference type="Proteomes" id="UP000250235"/>
    </source>
</evidence>
<feature type="compositionally biased region" description="Basic residues" evidence="1">
    <location>
        <begin position="1"/>
        <end position="10"/>
    </location>
</feature>
<dbReference type="EMBL" id="KV005921">
    <property type="protein sequence ID" value="KZV33292.1"/>
    <property type="molecule type" value="Genomic_DNA"/>
</dbReference>
<dbReference type="Proteomes" id="UP000250235">
    <property type="component" value="Unassembled WGS sequence"/>
</dbReference>
<name>A0A2Z7BG17_9LAMI</name>
<accession>A0A2Z7BG17</accession>